<proteinExistence type="predicted"/>
<accession>A0A9D2IL47</accession>
<reference evidence="2" key="2">
    <citation type="submission" date="2021-04" db="EMBL/GenBank/DDBJ databases">
        <authorList>
            <person name="Gilroy R."/>
        </authorList>
    </citation>
    <scope>NUCLEOTIDE SEQUENCE</scope>
    <source>
        <strain evidence="2">ChiHjej11B10-19426</strain>
    </source>
</reference>
<feature type="domain" description="YgjP-like metallopeptidase" evidence="1">
    <location>
        <begin position="22"/>
        <end position="230"/>
    </location>
</feature>
<reference evidence="2" key="1">
    <citation type="journal article" date="2021" name="PeerJ">
        <title>Extensive microbial diversity within the chicken gut microbiome revealed by metagenomics and culture.</title>
        <authorList>
            <person name="Gilroy R."/>
            <person name="Ravi A."/>
            <person name="Getino M."/>
            <person name="Pursley I."/>
            <person name="Horton D.L."/>
            <person name="Alikhan N.F."/>
            <person name="Baker D."/>
            <person name="Gharbi K."/>
            <person name="Hall N."/>
            <person name="Watson M."/>
            <person name="Adriaenssens E.M."/>
            <person name="Foster-Nyarko E."/>
            <person name="Jarju S."/>
            <person name="Secka A."/>
            <person name="Antonio M."/>
            <person name="Oren A."/>
            <person name="Chaudhuri R.R."/>
            <person name="La Ragione R."/>
            <person name="Hildebrand F."/>
            <person name="Pallen M.J."/>
        </authorList>
    </citation>
    <scope>NUCLEOTIDE SEQUENCE</scope>
    <source>
        <strain evidence="2">ChiHjej11B10-19426</strain>
    </source>
</reference>
<sequence length="236" mass="27342">MQQVIRHPRIGEVTLSRTRRARRLSVSVRPPGRVRLTLPARMPLREGLAFLDEKADWVIETLRRVAERHPVRLLLPPYRTWSHELELVEALGERPSAWITADRIRVALPAGMAPETEEGQQVIRAAVERTLRCEAKEVLPVMTAEIARRFGFRYGRVTVRAARGRWGSCSSHDDLSFSIFLMRLPRHLIEYVILHELCHTRFKDHSPRFHALLDRLLEGREKALRAELRSHAPEVI</sequence>
<dbReference type="Gene3D" id="3.30.2010.10">
    <property type="entry name" value="Metalloproteases ('zincins'), catalytic domain"/>
    <property type="match status" value="1"/>
</dbReference>
<dbReference type="PANTHER" id="PTHR30399">
    <property type="entry name" value="UNCHARACTERIZED PROTEIN YGJP"/>
    <property type="match status" value="1"/>
</dbReference>
<dbReference type="EMBL" id="DXCC01000008">
    <property type="protein sequence ID" value="HIZ14881.1"/>
    <property type="molecule type" value="Genomic_DNA"/>
</dbReference>
<dbReference type="InterPro" id="IPR002725">
    <property type="entry name" value="YgjP-like_metallopeptidase"/>
</dbReference>
<organism evidence="2 3">
    <name type="scientific">Candidatus Tidjanibacter faecipullorum</name>
    <dbReference type="NCBI Taxonomy" id="2838766"/>
    <lineage>
        <taxon>Bacteria</taxon>
        <taxon>Pseudomonadati</taxon>
        <taxon>Bacteroidota</taxon>
        <taxon>Bacteroidia</taxon>
        <taxon>Bacteroidales</taxon>
        <taxon>Rikenellaceae</taxon>
        <taxon>Tidjanibacter</taxon>
    </lineage>
</organism>
<dbReference type="Pfam" id="PF01863">
    <property type="entry name" value="YgjP-like"/>
    <property type="match status" value="1"/>
</dbReference>
<evidence type="ECO:0000259" key="1">
    <source>
        <dbReference type="Pfam" id="PF01863"/>
    </source>
</evidence>
<evidence type="ECO:0000313" key="2">
    <source>
        <dbReference type="EMBL" id="HIZ14881.1"/>
    </source>
</evidence>
<dbReference type="AlphaFoldDB" id="A0A9D2IL47"/>
<evidence type="ECO:0000313" key="3">
    <source>
        <dbReference type="Proteomes" id="UP000824014"/>
    </source>
</evidence>
<dbReference type="Proteomes" id="UP000824014">
    <property type="component" value="Unassembled WGS sequence"/>
</dbReference>
<comment type="caution">
    <text evidence="2">The sequence shown here is derived from an EMBL/GenBank/DDBJ whole genome shotgun (WGS) entry which is preliminary data.</text>
</comment>
<dbReference type="InterPro" id="IPR053136">
    <property type="entry name" value="UTP_pyrophosphatase-like"/>
</dbReference>
<dbReference type="CDD" id="cd07344">
    <property type="entry name" value="M48_yhfN_like"/>
    <property type="match status" value="1"/>
</dbReference>
<name>A0A9D2IL47_9BACT</name>
<protein>
    <submittedName>
        <fullName evidence="2">M48 family metallopeptidase</fullName>
    </submittedName>
</protein>
<dbReference type="PANTHER" id="PTHR30399:SF1">
    <property type="entry name" value="UTP PYROPHOSPHATASE"/>
    <property type="match status" value="1"/>
</dbReference>
<gene>
    <name evidence="2" type="ORF">H9816_03075</name>
</gene>